<evidence type="ECO:0000256" key="1">
    <source>
        <dbReference type="HAMAP-Rule" id="MF_03179"/>
    </source>
</evidence>
<name>A0ABR1UAT1_9PEZI</name>
<comment type="caution">
    <text evidence="3">The sequence shown here is derived from an EMBL/GenBank/DDBJ whole genome shotgun (WGS) entry which is preliminary data.</text>
</comment>
<comment type="similarity">
    <text evidence="1">Belongs to the KAE1 / TsaD family.</text>
</comment>
<organism evidence="3 4">
    <name type="scientific">Apiospora rasikravindrae</name>
    <dbReference type="NCBI Taxonomy" id="990691"/>
    <lineage>
        <taxon>Eukaryota</taxon>
        <taxon>Fungi</taxon>
        <taxon>Dikarya</taxon>
        <taxon>Ascomycota</taxon>
        <taxon>Pezizomycotina</taxon>
        <taxon>Sordariomycetes</taxon>
        <taxon>Xylariomycetidae</taxon>
        <taxon>Amphisphaeriales</taxon>
        <taxon>Apiosporaceae</taxon>
        <taxon>Apiospora</taxon>
    </lineage>
</organism>
<keyword evidence="1" id="KW-0496">Mitochondrion</keyword>
<evidence type="ECO:0000313" key="4">
    <source>
        <dbReference type="Proteomes" id="UP001444661"/>
    </source>
</evidence>
<dbReference type="Gene3D" id="3.30.420.40">
    <property type="match status" value="2"/>
</dbReference>
<gene>
    <name evidence="3" type="ORF">PG993_000493</name>
</gene>
<keyword evidence="1" id="KW-0819">tRNA processing</keyword>
<dbReference type="PANTHER" id="PTHR11735:SF6">
    <property type="entry name" value="TRNA N6-ADENOSINE THREONYLCARBAMOYLTRANSFERASE, MITOCHONDRIAL"/>
    <property type="match status" value="1"/>
</dbReference>
<dbReference type="Proteomes" id="UP001444661">
    <property type="component" value="Unassembled WGS sequence"/>
</dbReference>
<dbReference type="PROSITE" id="PS01016">
    <property type="entry name" value="GLYCOPROTEASE"/>
    <property type="match status" value="1"/>
</dbReference>
<keyword evidence="1" id="KW-0012">Acyltransferase</keyword>
<comment type="function">
    <text evidence="1">Required for the formation of a threonylcarbamoyl group on adenosine at position 37 (t(6)A37) in mitochondrial tRNAs that read codons beginning with adenine. Probably involved in the transfer of the threonylcarbamoyl moiety of threonylcarbamoyl-AMP (TC-AMP) to the N6 group of A37. Involved in mitochondrial genome maintenance.</text>
</comment>
<comment type="subunit">
    <text evidence="1">Homodimer.</text>
</comment>
<evidence type="ECO:0000259" key="2">
    <source>
        <dbReference type="Pfam" id="PF00814"/>
    </source>
</evidence>
<reference evidence="3 4" key="1">
    <citation type="submission" date="2023-01" db="EMBL/GenBank/DDBJ databases">
        <title>Analysis of 21 Apiospora genomes using comparative genomics revels a genus with tremendous synthesis potential of carbohydrate active enzymes and secondary metabolites.</title>
        <authorList>
            <person name="Sorensen T."/>
        </authorList>
    </citation>
    <scope>NUCLEOTIDE SEQUENCE [LARGE SCALE GENOMIC DNA]</scope>
    <source>
        <strain evidence="3 4">CBS 33761</strain>
    </source>
</reference>
<dbReference type="InterPro" id="IPR000905">
    <property type="entry name" value="Gcp-like_dom"/>
</dbReference>
<dbReference type="InterPro" id="IPR043129">
    <property type="entry name" value="ATPase_NBD"/>
</dbReference>
<evidence type="ECO:0000313" key="3">
    <source>
        <dbReference type="EMBL" id="KAK8055266.1"/>
    </source>
</evidence>
<feature type="domain" description="Gcp-like" evidence="2">
    <location>
        <begin position="140"/>
        <end position="441"/>
    </location>
</feature>
<dbReference type="InterPro" id="IPR017860">
    <property type="entry name" value="Peptidase_M22_CS"/>
</dbReference>
<dbReference type="Pfam" id="PF00814">
    <property type="entry name" value="TsaD"/>
    <property type="match status" value="1"/>
</dbReference>
<protein>
    <submittedName>
        <fullName evidence="3">Glycoprotease family protein</fullName>
    </submittedName>
</protein>
<dbReference type="InterPro" id="IPR022450">
    <property type="entry name" value="TsaD"/>
</dbReference>
<keyword evidence="4" id="KW-1185">Reference proteome</keyword>
<accession>A0ABR1UAT1</accession>
<comment type="catalytic activity">
    <reaction evidence="1">
        <text>L-threonylcarbamoyladenylate + adenosine(37) in tRNA = N(6)-L-threonylcarbamoyladenosine(37) in tRNA + AMP + H(+)</text>
        <dbReference type="Rhea" id="RHEA:37059"/>
        <dbReference type="Rhea" id="RHEA-COMP:10162"/>
        <dbReference type="Rhea" id="RHEA-COMP:10163"/>
        <dbReference type="ChEBI" id="CHEBI:15378"/>
        <dbReference type="ChEBI" id="CHEBI:73682"/>
        <dbReference type="ChEBI" id="CHEBI:74411"/>
        <dbReference type="ChEBI" id="CHEBI:74418"/>
        <dbReference type="ChEBI" id="CHEBI:456215"/>
        <dbReference type="EC" id="2.3.1.234"/>
    </reaction>
</comment>
<keyword evidence="1" id="KW-0808">Transferase</keyword>
<proteinExistence type="inferred from homology"/>
<dbReference type="EMBL" id="JAQQWK010000001">
    <property type="protein sequence ID" value="KAK8055266.1"/>
    <property type="molecule type" value="Genomic_DNA"/>
</dbReference>
<dbReference type="PANTHER" id="PTHR11735">
    <property type="entry name" value="TRNA N6-ADENOSINE THREONYLCARBAMOYLTRANSFERASE"/>
    <property type="match status" value="1"/>
</dbReference>
<sequence>MSVGWLRFRPHVAGRSVLAHHHRLLARRISSTVYRPKRSLLTLAIESSCDDTCVAILEKCPSTGAAKLRFNKKVTSDNREFQGVHPTVAVLSHTASLAPLVDEALGHLPEAEAEAEADGAQSPQTRWRQLCSVRGSVRRKPDFVAVTRGPGMTSNLATGLNTAKGLATAWGVPLLGVNHMQAHALTPRLVSALARWPAEGSEQKKTGDDDGPAFPYLSLLVSGGHTLLVHSRSLCEHEILASASNIAIGDMLDKCARLILPASELSGTSNVMYGALLERFVFPPPSGGSYDYEYTPPARRADEIVTFDSGLGWTLTPLLAGTTAMTYNFSGFSSQVQRIIEDRPDISLGERRLLGRHAMRLAFEHLASRLLFALKKDSSSSEADSGTMKNVKTVVVAGGVASNRYLMHVLRSMLAVRGFGHLEINAPPPALCTDNAAMIAWTGMEMFEAGYRSQLDILAMRKWPVDPKADGGGILGASGWVKDDGF</sequence>
<dbReference type="HAMAP" id="MF_01445">
    <property type="entry name" value="TsaD"/>
    <property type="match status" value="1"/>
</dbReference>
<comment type="cofactor">
    <cofactor evidence="1">
        <name>a divalent metal cation</name>
        <dbReference type="ChEBI" id="CHEBI:60240"/>
    </cofactor>
    <text evidence="1">Binds 1 divalent metal cation per subunit.</text>
</comment>
<dbReference type="SUPFAM" id="SSF53067">
    <property type="entry name" value="Actin-like ATPase domain"/>
    <property type="match status" value="1"/>
</dbReference>
<keyword evidence="1" id="KW-0479">Metal-binding</keyword>
<comment type="subcellular location">
    <subcellularLocation>
        <location evidence="1">Mitochondrion</location>
    </subcellularLocation>
</comment>